<dbReference type="InterPro" id="IPR001478">
    <property type="entry name" value="PDZ"/>
</dbReference>
<dbReference type="GO" id="GO:0008483">
    <property type="term" value="F:transaminase activity"/>
    <property type="evidence" value="ECO:0007669"/>
    <property type="project" value="UniProtKB-KW"/>
</dbReference>
<dbReference type="Proteomes" id="UP000191680">
    <property type="component" value="Unassembled WGS sequence"/>
</dbReference>
<dbReference type="Pfam" id="PF17820">
    <property type="entry name" value="PDZ_6"/>
    <property type="match status" value="1"/>
</dbReference>
<dbReference type="AlphaFoldDB" id="A0A1V6LN83"/>
<comment type="caution">
    <text evidence="2">The sequence shown here is derived from an EMBL/GenBank/DDBJ whole genome shotgun (WGS) entry which is preliminary data.</text>
</comment>
<evidence type="ECO:0000313" key="3">
    <source>
        <dbReference type="Proteomes" id="UP000191680"/>
    </source>
</evidence>
<dbReference type="PROSITE" id="PS50106">
    <property type="entry name" value="PDZ"/>
    <property type="match status" value="1"/>
</dbReference>
<dbReference type="SUPFAM" id="SSF50156">
    <property type="entry name" value="PDZ domain-like"/>
    <property type="match status" value="1"/>
</dbReference>
<protein>
    <submittedName>
        <fullName evidence="2">Aspartate aminotransferase</fullName>
    </submittedName>
</protein>
<dbReference type="EMBL" id="MTBC01000012">
    <property type="protein sequence ID" value="OQD41612.1"/>
    <property type="molecule type" value="Genomic_DNA"/>
</dbReference>
<dbReference type="InterPro" id="IPR041489">
    <property type="entry name" value="PDZ_6"/>
</dbReference>
<feature type="domain" description="PDZ" evidence="1">
    <location>
        <begin position="368"/>
        <end position="412"/>
    </location>
</feature>
<dbReference type="InterPro" id="IPR021109">
    <property type="entry name" value="Peptidase_aspartic_dom_sf"/>
</dbReference>
<accession>A0A1V6LN83</accession>
<reference evidence="2 3" key="1">
    <citation type="submission" date="2016-12" db="EMBL/GenBank/DDBJ databases">
        <authorList>
            <person name="Song W.-J."/>
            <person name="Kurnit D.M."/>
        </authorList>
    </citation>
    <scope>NUCLEOTIDE SEQUENCE [LARGE SCALE GENOMIC DNA]</scope>
    <source>
        <strain evidence="2 3">HSG9</strain>
    </source>
</reference>
<dbReference type="Gene3D" id="2.40.70.10">
    <property type="entry name" value="Acid Proteases"/>
    <property type="match status" value="2"/>
</dbReference>
<sequence length="444" mass="49866">MFFLVFLGLAYTSSIDAQHFSLDKHKKVERIKFQKINNVILVPVTLNGAKLTFMLDSGVSAPILFNLSDQDSIQLNNVTTISLKGLGEGEPIEALRSAHNQFKIGEATNTDQSLFVVMDKDLNLSPALGVPVHGIIGYDVFRDFVVEVNYGKSIIKLYNNNEAFKVPKKAQKLTLAIEHKKAFLHASIVRESNKEVPVKLLVDTGSSDALWLFKDSIKGIDLPKKHFEEFLGQGLNGEIYGKRSKIKGIKIGDFFLEETKTAFPYKTSFQAISNLGERNGSLGGEVLKRFNLIFDYSNSVVYLTKNSNFNKPYQYNLSGITLQHNGVRYIAERIADSRGRVKAEHNDSFGNVQIVMDNQTRLSLVPEIVVSSIRAGSPAERAGLQKGDVILSVNGKQVHNYKLQEVLQMLNERKGKRVKLMIERYNDDKKFSFVVEDVFKNKKP</sequence>
<dbReference type="Gene3D" id="2.30.42.10">
    <property type="match status" value="1"/>
</dbReference>
<proteinExistence type="predicted"/>
<keyword evidence="2" id="KW-0032">Aminotransferase</keyword>
<dbReference type="SMART" id="SM00228">
    <property type="entry name" value="PDZ"/>
    <property type="match status" value="1"/>
</dbReference>
<gene>
    <name evidence="2" type="ORF">BUL40_14655</name>
</gene>
<keyword evidence="3" id="KW-1185">Reference proteome</keyword>
<evidence type="ECO:0000313" key="2">
    <source>
        <dbReference type="EMBL" id="OQD41612.1"/>
    </source>
</evidence>
<keyword evidence="2" id="KW-0808">Transferase</keyword>
<evidence type="ECO:0000259" key="1">
    <source>
        <dbReference type="PROSITE" id="PS50106"/>
    </source>
</evidence>
<organism evidence="2 3">
    <name type="scientific">Croceivirga radicis</name>
    <dbReference type="NCBI Taxonomy" id="1929488"/>
    <lineage>
        <taxon>Bacteria</taxon>
        <taxon>Pseudomonadati</taxon>
        <taxon>Bacteroidota</taxon>
        <taxon>Flavobacteriia</taxon>
        <taxon>Flavobacteriales</taxon>
        <taxon>Flavobacteriaceae</taxon>
        <taxon>Croceivirga</taxon>
    </lineage>
</organism>
<name>A0A1V6LN83_9FLAO</name>
<dbReference type="InterPro" id="IPR036034">
    <property type="entry name" value="PDZ_sf"/>
</dbReference>
<dbReference type="Pfam" id="PF13650">
    <property type="entry name" value="Asp_protease_2"/>
    <property type="match status" value="1"/>
</dbReference>
<dbReference type="OrthoDB" id="3521766at2"/>